<dbReference type="PANTHER" id="PTHR43719">
    <property type="entry name" value="TWO-COMPONENT HISTIDINE KINASE"/>
    <property type="match status" value="1"/>
</dbReference>
<dbReference type="PROSITE" id="PS50110">
    <property type="entry name" value="RESPONSE_REGULATORY"/>
    <property type="match status" value="1"/>
</dbReference>
<feature type="region of interest" description="Disordered" evidence="4">
    <location>
        <begin position="118"/>
        <end position="137"/>
    </location>
</feature>
<keyword evidence="7" id="KW-0808">Transferase</keyword>
<evidence type="ECO:0000313" key="8">
    <source>
        <dbReference type="Proteomes" id="UP000003919"/>
    </source>
</evidence>
<dbReference type="PROSITE" id="PS50894">
    <property type="entry name" value="HPT"/>
    <property type="match status" value="1"/>
</dbReference>
<keyword evidence="7" id="KW-0418">Kinase</keyword>
<accession>A3I0G4</accession>
<dbReference type="GO" id="GO:0000160">
    <property type="term" value="P:phosphorelay signal transduction system"/>
    <property type="evidence" value="ECO:0007669"/>
    <property type="project" value="InterPro"/>
</dbReference>
<feature type="modified residue" description="4-aspartylphosphate" evidence="3">
    <location>
        <position position="53"/>
    </location>
</feature>
<dbReference type="eggNOG" id="COG0745">
    <property type="taxonomic scope" value="Bacteria"/>
</dbReference>
<comment type="caution">
    <text evidence="7">The sequence shown here is derived from an EMBL/GenBank/DDBJ whole genome shotgun (WGS) entry which is preliminary data.</text>
</comment>
<sequence length="252" mass="28901">MKSKRVLIVDDNDLNRKLFENLIGQVCQFDSAKNGLEALDLLKKAAYDLIIMDIQMPLMDGLTAMKQIKLSKISDSPIIAVTAFAELEDKNTYLDQGFDDFVTKPIRPRDFLENVKKTLKSKNPKQETPHSESIHDPITTTLDLGTVRQLMKYNSGETIRNVYLDFLKETEMLIDEILSLNSENNLDSISEKLHILKGNSGTLGANQIYLLAKEGEYLARNNQWDQKKNLLQDLQLEILNFKKYLKEETIFE</sequence>
<dbReference type="PANTHER" id="PTHR43719:SF28">
    <property type="entry name" value="PEROXIDE STRESS-ACTIVATED HISTIDINE KINASE MAK1-RELATED"/>
    <property type="match status" value="1"/>
</dbReference>
<evidence type="ECO:0000256" key="4">
    <source>
        <dbReference type="SAM" id="MobiDB-lite"/>
    </source>
</evidence>
<dbReference type="InterPro" id="IPR050956">
    <property type="entry name" value="2C_system_His_kinase"/>
</dbReference>
<dbReference type="Pfam" id="PF01627">
    <property type="entry name" value="Hpt"/>
    <property type="match status" value="1"/>
</dbReference>
<reference evidence="7 8" key="1">
    <citation type="journal article" date="2011" name="J. Bacteriol.">
        <title>Complete genome sequence of Algoriphagus sp. PR1, bacterial prey of a colony-forming choanoflagellate.</title>
        <authorList>
            <person name="Alegado R.A."/>
            <person name="Ferriera S."/>
            <person name="Nusbaum C."/>
            <person name="Young S.K."/>
            <person name="Zeng Q."/>
            <person name="Imamovic A."/>
            <person name="Fairclough S.R."/>
            <person name="King N."/>
        </authorList>
    </citation>
    <scope>NUCLEOTIDE SEQUENCE [LARGE SCALE GENOMIC DNA]</scope>
    <source>
        <strain evidence="7 8">PR1</strain>
    </source>
</reference>
<dbReference type="HOGENOM" id="CLU_1109723_0_0_10"/>
<dbReference type="SUPFAM" id="SSF52172">
    <property type="entry name" value="CheY-like"/>
    <property type="match status" value="1"/>
</dbReference>
<gene>
    <name evidence="7" type="ORF">ALPR1_15064</name>
</gene>
<dbReference type="Gene3D" id="1.20.120.160">
    <property type="entry name" value="HPT domain"/>
    <property type="match status" value="1"/>
</dbReference>
<dbReference type="RefSeq" id="WP_008201730.1">
    <property type="nucleotide sequence ID" value="NZ_CM001023.1"/>
</dbReference>
<dbReference type="InterPro" id="IPR036641">
    <property type="entry name" value="HPT_dom_sf"/>
</dbReference>
<dbReference type="SUPFAM" id="SSF47226">
    <property type="entry name" value="Histidine-containing phosphotransfer domain, HPT domain"/>
    <property type="match status" value="1"/>
</dbReference>
<name>A3I0G4_9BACT</name>
<dbReference type="Pfam" id="PF00072">
    <property type="entry name" value="Response_reg"/>
    <property type="match status" value="1"/>
</dbReference>
<keyword evidence="1 3" id="KW-0597">Phosphoprotein</keyword>
<dbReference type="SMART" id="SM00448">
    <property type="entry name" value="REC"/>
    <property type="match status" value="1"/>
</dbReference>
<proteinExistence type="predicted"/>
<feature type="domain" description="Response regulatory" evidence="5">
    <location>
        <begin position="5"/>
        <end position="119"/>
    </location>
</feature>
<dbReference type="InterPro" id="IPR001789">
    <property type="entry name" value="Sig_transdc_resp-reg_receiver"/>
</dbReference>
<evidence type="ECO:0000256" key="2">
    <source>
        <dbReference type="PROSITE-ProRule" id="PRU00110"/>
    </source>
</evidence>
<evidence type="ECO:0000256" key="3">
    <source>
        <dbReference type="PROSITE-ProRule" id="PRU00169"/>
    </source>
</evidence>
<keyword evidence="8" id="KW-1185">Reference proteome</keyword>
<evidence type="ECO:0000259" key="6">
    <source>
        <dbReference type="PROSITE" id="PS50894"/>
    </source>
</evidence>
<feature type="modified residue" description="Phosphohistidine" evidence="2">
    <location>
        <position position="194"/>
    </location>
</feature>
<protein>
    <submittedName>
        <fullName evidence="7">Sensor histidine kinase/response regulator fusion protein</fullName>
    </submittedName>
</protein>
<feature type="compositionally biased region" description="Basic and acidic residues" evidence="4">
    <location>
        <begin position="124"/>
        <end position="135"/>
    </location>
</feature>
<evidence type="ECO:0000313" key="7">
    <source>
        <dbReference type="EMBL" id="EAZ79960.1"/>
    </source>
</evidence>
<dbReference type="CDD" id="cd17546">
    <property type="entry name" value="REC_hyHK_CKI1_RcsC-like"/>
    <property type="match status" value="1"/>
</dbReference>
<feature type="domain" description="HPt" evidence="6">
    <location>
        <begin position="155"/>
        <end position="248"/>
    </location>
</feature>
<dbReference type="Proteomes" id="UP000003919">
    <property type="component" value="Chromosome"/>
</dbReference>
<dbReference type="STRING" id="388413.ALPR1_15064"/>
<evidence type="ECO:0000259" key="5">
    <source>
        <dbReference type="PROSITE" id="PS50110"/>
    </source>
</evidence>
<dbReference type="InterPro" id="IPR008207">
    <property type="entry name" value="Sig_transdc_His_kin_Hpt_dom"/>
</dbReference>
<dbReference type="EMBL" id="CM001023">
    <property type="protein sequence ID" value="EAZ79960.1"/>
    <property type="molecule type" value="Genomic_DNA"/>
</dbReference>
<dbReference type="InterPro" id="IPR011006">
    <property type="entry name" value="CheY-like_superfamily"/>
</dbReference>
<organism evidence="7 8">
    <name type="scientific">Algoriphagus machipongonensis</name>
    <dbReference type="NCBI Taxonomy" id="388413"/>
    <lineage>
        <taxon>Bacteria</taxon>
        <taxon>Pseudomonadati</taxon>
        <taxon>Bacteroidota</taxon>
        <taxon>Cytophagia</taxon>
        <taxon>Cytophagales</taxon>
        <taxon>Cyclobacteriaceae</taxon>
        <taxon>Algoriphagus</taxon>
    </lineage>
</organism>
<dbReference type="OrthoDB" id="9796457at2"/>
<dbReference type="GO" id="GO:0004672">
    <property type="term" value="F:protein kinase activity"/>
    <property type="evidence" value="ECO:0007669"/>
    <property type="project" value="UniProtKB-ARBA"/>
</dbReference>
<dbReference type="AlphaFoldDB" id="A3I0G4"/>
<evidence type="ECO:0000256" key="1">
    <source>
        <dbReference type="ARBA" id="ARBA00022553"/>
    </source>
</evidence>
<dbReference type="Gene3D" id="3.40.50.2300">
    <property type="match status" value="1"/>
</dbReference>
<dbReference type="EMBL" id="AAXU02000001">
    <property type="protein sequence ID" value="EAZ79960.1"/>
    <property type="molecule type" value="Genomic_DNA"/>
</dbReference>